<dbReference type="EMBL" id="VRKQ01000008">
    <property type="protein sequence ID" value="TXG39722.1"/>
    <property type="molecule type" value="Genomic_DNA"/>
</dbReference>
<keyword evidence="3" id="KW-1185">Reference proteome</keyword>
<evidence type="ECO:0000313" key="3">
    <source>
        <dbReference type="Proteomes" id="UP000321080"/>
    </source>
</evidence>
<accession>A0A5C7GN56</accession>
<evidence type="ECO:0000313" key="2">
    <source>
        <dbReference type="EMBL" id="TXG39722.1"/>
    </source>
</evidence>
<sequence>MKTKLIPIIIIIFAVSFSFNGFSQEKIKDVIWHVKAFKPNAKILKIKAFDAKGNTYNVKAIQNSDQTSLLDVKAFVKGKKLPIKMLVMKGEKYYPVKAIGTDGTIYGIKAITEEGLILPVKGVSKSGNIVHIRAIYNDSIFYNVLAISPKGNANVVKGIKMSTEEIETTINGIEVFAHIKAIPQSNY</sequence>
<evidence type="ECO:0000259" key="1">
    <source>
        <dbReference type="Pfam" id="PF24307"/>
    </source>
</evidence>
<dbReference type="Proteomes" id="UP000321080">
    <property type="component" value="Unassembled WGS sequence"/>
</dbReference>
<gene>
    <name evidence="2" type="ORF">FUA22_07605</name>
</gene>
<proteinExistence type="predicted"/>
<reference evidence="2 3" key="1">
    <citation type="submission" date="2019-08" db="EMBL/GenBank/DDBJ databases">
        <title>Seonamhaeicola sediminis sp. nov., isolated from marine sediment.</title>
        <authorList>
            <person name="Cao W.R."/>
        </authorList>
    </citation>
    <scope>NUCLEOTIDE SEQUENCE [LARGE SCALE GENOMIC DNA]</scope>
    <source>
        <strain evidence="2 3">1505</strain>
    </source>
</reference>
<dbReference type="InterPro" id="IPR055909">
    <property type="entry name" value="DUF7486"/>
</dbReference>
<protein>
    <recommendedName>
        <fullName evidence="1">DUF7486 domain-containing protein</fullName>
    </recommendedName>
</protein>
<name>A0A5C7GN56_9FLAO</name>
<dbReference type="Pfam" id="PF24307">
    <property type="entry name" value="DUF7486"/>
    <property type="match status" value="1"/>
</dbReference>
<dbReference type="OrthoDB" id="1446028at2"/>
<feature type="domain" description="DUF7486" evidence="1">
    <location>
        <begin position="28"/>
        <end position="182"/>
    </location>
</feature>
<organism evidence="2 3">
    <name type="scientific">Seonamhaeicola maritimus</name>
    <dbReference type="NCBI Taxonomy" id="2591822"/>
    <lineage>
        <taxon>Bacteria</taxon>
        <taxon>Pseudomonadati</taxon>
        <taxon>Bacteroidota</taxon>
        <taxon>Flavobacteriia</taxon>
        <taxon>Flavobacteriales</taxon>
        <taxon>Flavobacteriaceae</taxon>
    </lineage>
</organism>
<dbReference type="RefSeq" id="WP_147767291.1">
    <property type="nucleotide sequence ID" value="NZ_VRKQ01000008.1"/>
</dbReference>
<comment type="caution">
    <text evidence="2">The sequence shown here is derived from an EMBL/GenBank/DDBJ whole genome shotgun (WGS) entry which is preliminary data.</text>
</comment>
<dbReference type="AlphaFoldDB" id="A0A5C7GN56"/>